<keyword evidence="3" id="KW-0418">Kinase</keyword>
<dbReference type="SMART" id="SM00046">
    <property type="entry name" value="DAGKc"/>
    <property type="match status" value="1"/>
</dbReference>
<keyword evidence="1" id="KW-0808">Transferase</keyword>
<evidence type="ECO:0000256" key="4">
    <source>
        <dbReference type="ARBA" id="ARBA00022840"/>
    </source>
</evidence>
<evidence type="ECO:0000259" key="5">
    <source>
        <dbReference type="PROSITE" id="PS50146"/>
    </source>
</evidence>
<sequence>MRRGWFQKTVAVARVVKPGEVFSPSSSPQTLGKRDYVFIVNPNGANGRTGESWTKLLPQLKARLGTDRNVHEKFTSGPQHATQLTREAIHEGAGAVVAVGGDGTLHEVVNGFFDNGELTRSKDRSESIEPKTALGLLPMGTGSDFARIFDWSKDVNKAIDRLCKGERKKIDVGRVIYGKERKERYFINVADLHLSAKAGFFAGMHKQLGNLCYVIGALRGFQGHKNRDLKIRVDGGEWETWSNVTAICIGNSKYFGGGMKITPSADPSSGDLEAVILRDFKWHDFLLKLHTLYLGTHVLQKNVFSMKVRSIDVTEVDNFSNDDYPGTYIQADGEHLGFLDASISVVPSAIDFIQ</sequence>
<accession>A0ABD3GSB7</accession>
<evidence type="ECO:0000256" key="1">
    <source>
        <dbReference type="ARBA" id="ARBA00022679"/>
    </source>
</evidence>
<dbReference type="Pfam" id="PF19279">
    <property type="entry name" value="YegS_C"/>
    <property type="match status" value="1"/>
</dbReference>
<dbReference type="Gene3D" id="2.60.200.40">
    <property type="match status" value="1"/>
</dbReference>
<dbReference type="EMBL" id="JBJQOH010000007">
    <property type="protein sequence ID" value="KAL3680980.1"/>
    <property type="molecule type" value="Genomic_DNA"/>
</dbReference>
<dbReference type="InterPro" id="IPR017438">
    <property type="entry name" value="ATP-NAD_kinase_N"/>
</dbReference>
<dbReference type="GO" id="GO:0016301">
    <property type="term" value="F:kinase activity"/>
    <property type="evidence" value="ECO:0007669"/>
    <property type="project" value="UniProtKB-KW"/>
</dbReference>
<evidence type="ECO:0000313" key="7">
    <source>
        <dbReference type="Proteomes" id="UP001633002"/>
    </source>
</evidence>
<evidence type="ECO:0000313" key="6">
    <source>
        <dbReference type="EMBL" id="KAL3680980.1"/>
    </source>
</evidence>
<gene>
    <name evidence="6" type="ORF">R1sor_023936</name>
</gene>
<feature type="domain" description="DAGKc" evidence="5">
    <location>
        <begin position="31"/>
        <end position="179"/>
    </location>
</feature>
<dbReference type="InterPro" id="IPR005218">
    <property type="entry name" value="Diacylglycerol/lipid_kinase"/>
</dbReference>
<dbReference type="Proteomes" id="UP001633002">
    <property type="component" value="Unassembled WGS sequence"/>
</dbReference>
<evidence type="ECO:0000256" key="3">
    <source>
        <dbReference type="ARBA" id="ARBA00022777"/>
    </source>
</evidence>
<reference evidence="6 7" key="1">
    <citation type="submission" date="2024-09" db="EMBL/GenBank/DDBJ databases">
        <title>Chromosome-scale assembly of Riccia sorocarpa.</title>
        <authorList>
            <person name="Paukszto L."/>
        </authorList>
    </citation>
    <scope>NUCLEOTIDE SEQUENCE [LARGE SCALE GENOMIC DNA]</scope>
    <source>
        <strain evidence="6">LP-2024</strain>
        <tissue evidence="6">Aerial parts of the thallus</tissue>
    </source>
</reference>
<dbReference type="InterPro" id="IPR016064">
    <property type="entry name" value="NAD/diacylglycerol_kinase_sf"/>
</dbReference>
<proteinExistence type="predicted"/>
<keyword evidence="7" id="KW-1185">Reference proteome</keyword>
<evidence type="ECO:0000256" key="2">
    <source>
        <dbReference type="ARBA" id="ARBA00022741"/>
    </source>
</evidence>
<dbReference type="Gene3D" id="3.40.50.10330">
    <property type="entry name" value="Probable inorganic polyphosphate/atp-NAD kinase, domain 1"/>
    <property type="match status" value="1"/>
</dbReference>
<dbReference type="SUPFAM" id="SSF111331">
    <property type="entry name" value="NAD kinase/diacylglycerol kinase-like"/>
    <property type="match status" value="1"/>
</dbReference>
<dbReference type="PANTHER" id="PTHR12358">
    <property type="entry name" value="SPHINGOSINE KINASE"/>
    <property type="match status" value="1"/>
</dbReference>
<dbReference type="GO" id="GO:0016020">
    <property type="term" value="C:membrane"/>
    <property type="evidence" value="ECO:0007669"/>
    <property type="project" value="GOC"/>
</dbReference>
<dbReference type="InterPro" id="IPR001206">
    <property type="entry name" value="Diacylglycerol_kinase_cat_dom"/>
</dbReference>
<organism evidence="6 7">
    <name type="scientific">Riccia sorocarpa</name>
    <dbReference type="NCBI Taxonomy" id="122646"/>
    <lineage>
        <taxon>Eukaryota</taxon>
        <taxon>Viridiplantae</taxon>
        <taxon>Streptophyta</taxon>
        <taxon>Embryophyta</taxon>
        <taxon>Marchantiophyta</taxon>
        <taxon>Marchantiopsida</taxon>
        <taxon>Marchantiidae</taxon>
        <taxon>Marchantiales</taxon>
        <taxon>Ricciaceae</taxon>
        <taxon>Riccia</taxon>
    </lineage>
</organism>
<dbReference type="AlphaFoldDB" id="A0ABD3GSB7"/>
<comment type="caution">
    <text evidence="6">The sequence shown here is derived from an EMBL/GenBank/DDBJ whole genome shotgun (WGS) entry which is preliminary data.</text>
</comment>
<dbReference type="InterPro" id="IPR050187">
    <property type="entry name" value="Lipid_Phosphate_FormReg"/>
</dbReference>
<dbReference type="GO" id="GO:0005524">
    <property type="term" value="F:ATP binding"/>
    <property type="evidence" value="ECO:0007669"/>
    <property type="project" value="UniProtKB-KW"/>
</dbReference>
<dbReference type="GO" id="GO:0006665">
    <property type="term" value="P:sphingolipid metabolic process"/>
    <property type="evidence" value="ECO:0007669"/>
    <property type="project" value="UniProtKB-ARBA"/>
</dbReference>
<dbReference type="NCBIfam" id="TIGR00147">
    <property type="entry name" value="YegS/Rv2252/BmrU family lipid kinase"/>
    <property type="match status" value="1"/>
</dbReference>
<keyword evidence="2" id="KW-0547">Nucleotide-binding</keyword>
<name>A0ABD3GSB7_9MARC</name>
<keyword evidence="4" id="KW-0067">ATP-binding</keyword>
<dbReference type="PANTHER" id="PTHR12358:SF54">
    <property type="entry name" value="SPHINGOSINE KINASE RELATED PROTEIN"/>
    <property type="match status" value="1"/>
</dbReference>
<dbReference type="PROSITE" id="PS50146">
    <property type="entry name" value="DAGK"/>
    <property type="match status" value="1"/>
</dbReference>
<dbReference type="InterPro" id="IPR045540">
    <property type="entry name" value="YegS/DAGK_C"/>
</dbReference>
<protein>
    <recommendedName>
        <fullName evidence="5">DAGKc domain-containing protein</fullName>
    </recommendedName>
</protein>
<dbReference type="Pfam" id="PF00781">
    <property type="entry name" value="DAGK_cat"/>
    <property type="match status" value="1"/>
</dbReference>